<evidence type="ECO:0000313" key="3">
    <source>
        <dbReference type="Proteomes" id="UP000824062"/>
    </source>
</evidence>
<accession>A0A9D2JDT0</accession>
<name>A0A9D2JDT0_9ACTN</name>
<comment type="caution">
    <text evidence="2">The sequence shown here is derived from an EMBL/GenBank/DDBJ whole genome shotgun (WGS) entry which is preliminary data.</text>
</comment>
<dbReference type="InterPro" id="IPR051541">
    <property type="entry name" value="PTS_SugarTrans_NitroReg"/>
</dbReference>
<dbReference type="InterPro" id="IPR002178">
    <property type="entry name" value="PTS_EIIA_type-2_dom"/>
</dbReference>
<dbReference type="PANTHER" id="PTHR47738">
    <property type="entry name" value="PTS SYSTEM FRUCTOSE-LIKE EIIA COMPONENT-RELATED"/>
    <property type="match status" value="1"/>
</dbReference>
<evidence type="ECO:0000259" key="1">
    <source>
        <dbReference type="PROSITE" id="PS51094"/>
    </source>
</evidence>
<organism evidence="2 3">
    <name type="scientific">Candidatus Olsenella pullistercoris</name>
    <dbReference type="NCBI Taxonomy" id="2838712"/>
    <lineage>
        <taxon>Bacteria</taxon>
        <taxon>Bacillati</taxon>
        <taxon>Actinomycetota</taxon>
        <taxon>Coriobacteriia</taxon>
        <taxon>Coriobacteriales</taxon>
        <taxon>Atopobiaceae</taxon>
        <taxon>Olsenella</taxon>
    </lineage>
</organism>
<sequence>MAEMYVLEDDASSWEEALRLTAGTLLAKGCVRSDFYESCVERERQYPTGFNDACPVAIPHTTAEHVVREAICALRLRRAVPFRSIEDASVIVPVRYVFNLALLDSEAHLELIRRLIISARDPQFFERLDRLDATELQDYLLEVFFDQKGAVTCG</sequence>
<dbReference type="AlphaFoldDB" id="A0A9D2JDT0"/>
<dbReference type="CDD" id="cd00211">
    <property type="entry name" value="PTS_IIA_fru"/>
    <property type="match status" value="1"/>
</dbReference>
<dbReference type="EMBL" id="DXBM01000027">
    <property type="protein sequence ID" value="HIZ45923.1"/>
    <property type="molecule type" value="Genomic_DNA"/>
</dbReference>
<protein>
    <submittedName>
        <fullName evidence="2">PTS sugar transporter subunit IIA</fullName>
    </submittedName>
</protein>
<dbReference type="Pfam" id="PF00359">
    <property type="entry name" value="PTS_EIIA_2"/>
    <property type="match status" value="1"/>
</dbReference>
<dbReference type="Gene3D" id="3.40.930.10">
    <property type="entry name" value="Mannitol-specific EII, Chain A"/>
    <property type="match status" value="1"/>
</dbReference>
<evidence type="ECO:0000313" key="2">
    <source>
        <dbReference type="EMBL" id="HIZ45923.1"/>
    </source>
</evidence>
<feature type="domain" description="PTS EIIA type-2" evidence="1">
    <location>
        <begin position="1"/>
        <end position="147"/>
    </location>
</feature>
<dbReference type="SUPFAM" id="SSF55804">
    <property type="entry name" value="Phoshotransferase/anion transport protein"/>
    <property type="match status" value="1"/>
</dbReference>
<keyword evidence="2" id="KW-0762">Sugar transport</keyword>
<reference evidence="2" key="2">
    <citation type="submission" date="2021-04" db="EMBL/GenBank/DDBJ databases">
        <authorList>
            <person name="Gilroy R."/>
        </authorList>
    </citation>
    <scope>NUCLEOTIDE SEQUENCE</scope>
    <source>
        <strain evidence="2">ChiHjej12B11-14209</strain>
    </source>
</reference>
<gene>
    <name evidence="2" type="ORF">IAA19_02755</name>
</gene>
<dbReference type="PROSITE" id="PS51094">
    <property type="entry name" value="PTS_EIIA_TYPE_2"/>
    <property type="match status" value="1"/>
</dbReference>
<reference evidence="2" key="1">
    <citation type="journal article" date="2021" name="PeerJ">
        <title>Extensive microbial diversity within the chicken gut microbiome revealed by metagenomics and culture.</title>
        <authorList>
            <person name="Gilroy R."/>
            <person name="Ravi A."/>
            <person name="Getino M."/>
            <person name="Pursley I."/>
            <person name="Horton D.L."/>
            <person name="Alikhan N.F."/>
            <person name="Baker D."/>
            <person name="Gharbi K."/>
            <person name="Hall N."/>
            <person name="Watson M."/>
            <person name="Adriaenssens E.M."/>
            <person name="Foster-Nyarko E."/>
            <person name="Jarju S."/>
            <person name="Secka A."/>
            <person name="Antonio M."/>
            <person name="Oren A."/>
            <person name="Chaudhuri R.R."/>
            <person name="La Ragione R."/>
            <person name="Hildebrand F."/>
            <person name="Pallen M.J."/>
        </authorList>
    </citation>
    <scope>NUCLEOTIDE SEQUENCE</scope>
    <source>
        <strain evidence="2">ChiHjej12B11-14209</strain>
    </source>
</reference>
<dbReference type="InterPro" id="IPR016152">
    <property type="entry name" value="PTrfase/Anion_transptr"/>
</dbReference>
<proteinExistence type="predicted"/>
<keyword evidence="2" id="KW-0813">Transport</keyword>
<dbReference type="Proteomes" id="UP000824062">
    <property type="component" value="Unassembled WGS sequence"/>
</dbReference>
<dbReference type="PANTHER" id="PTHR47738:SF3">
    <property type="entry name" value="PHOSPHOTRANSFERASE SYSTEM MANNITOL_FRUCTOSE-SPECIFIC IIA DOMAIN CONTAINING PROTEIN"/>
    <property type="match status" value="1"/>
</dbReference>